<reference evidence="4 5" key="1">
    <citation type="submission" date="2024-07" db="EMBL/GenBank/DDBJ databases">
        <authorList>
            <person name="Lee S."/>
            <person name="Kang M."/>
        </authorList>
    </citation>
    <scope>NUCLEOTIDE SEQUENCE [LARGE SCALE GENOMIC DNA]</scope>
    <source>
        <strain evidence="4 5">DS6</strain>
    </source>
</reference>
<evidence type="ECO:0000256" key="2">
    <source>
        <dbReference type="ARBA" id="ARBA00022723"/>
    </source>
</evidence>
<gene>
    <name evidence="4" type="ORF">AB3X52_12080</name>
</gene>
<keyword evidence="5" id="KW-1185">Reference proteome</keyword>
<dbReference type="SUPFAM" id="SSF56529">
    <property type="entry name" value="FAH"/>
    <property type="match status" value="1"/>
</dbReference>
<dbReference type="Pfam" id="PF01557">
    <property type="entry name" value="FAA_hydrolase"/>
    <property type="match status" value="1"/>
</dbReference>
<dbReference type="InterPro" id="IPR011234">
    <property type="entry name" value="Fumarylacetoacetase-like_C"/>
</dbReference>
<dbReference type="Gene3D" id="3.90.850.10">
    <property type="entry name" value="Fumarylacetoacetase-like, C-terminal domain"/>
    <property type="match status" value="1"/>
</dbReference>
<evidence type="ECO:0000256" key="1">
    <source>
        <dbReference type="ARBA" id="ARBA00010211"/>
    </source>
</evidence>
<comment type="similarity">
    <text evidence="1">Belongs to the FAH family.</text>
</comment>
<evidence type="ECO:0000259" key="3">
    <source>
        <dbReference type="Pfam" id="PF01557"/>
    </source>
</evidence>
<keyword evidence="2" id="KW-0479">Metal-binding</keyword>
<dbReference type="PANTHER" id="PTHR42796">
    <property type="entry name" value="FUMARYLACETOACETATE HYDROLASE DOMAIN-CONTAINING PROTEIN 2A-RELATED"/>
    <property type="match status" value="1"/>
</dbReference>
<sequence length="316" mass="33937">MKIGTAAIDGRERVVVLLDDPGDLAVLLPATLPGVGELAADWPRWRPRVEEAVERAGAEGVAAEPMDDLTWLPPVPRPGKVVCVALNNSANKDRIMSGPEHPATFPKPTTSLVGHQQPIRIRPEYGRVHPEPELAVVIGRGGRDIAREDALDHVFGYTIINDLTSPTMRAEDTFHYRAIHPDPERPGDATAIRYVDTWVSYPGRYKGADTFGPIGPWIVTRDEVPDPHDLTIQCTHQGRVVTKDSTANLKHKVADVLSFLSSYSTLEPGDIIAMGTALKPSGAGSAVQNVDLATLGGPISVSITGIGELSNPVELG</sequence>
<evidence type="ECO:0000313" key="4">
    <source>
        <dbReference type="EMBL" id="MEX0428360.1"/>
    </source>
</evidence>
<dbReference type="GO" id="GO:0016787">
    <property type="term" value="F:hydrolase activity"/>
    <property type="evidence" value="ECO:0007669"/>
    <property type="project" value="UniProtKB-KW"/>
</dbReference>
<organism evidence="4 5">
    <name type="scientific">Nocardioides eburneus</name>
    <dbReference type="NCBI Taxonomy" id="3231482"/>
    <lineage>
        <taxon>Bacteria</taxon>
        <taxon>Bacillati</taxon>
        <taxon>Actinomycetota</taxon>
        <taxon>Actinomycetes</taxon>
        <taxon>Propionibacteriales</taxon>
        <taxon>Nocardioidaceae</taxon>
        <taxon>Nocardioides</taxon>
    </lineage>
</organism>
<proteinExistence type="inferred from homology"/>
<accession>A0ABV3SZJ3</accession>
<dbReference type="InterPro" id="IPR036663">
    <property type="entry name" value="Fumarylacetoacetase_C_sf"/>
</dbReference>
<dbReference type="InterPro" id="IPR051121">
    <property type="entry name" value="FAH"/>
</dbReference>
<dbReference type="RefSeq" id="WP_367994332.1">
    <property type="nucleotide sequence ID" value="NZ_JBFPJR010000019.1"/>
</dbReference>
<name>A0ABV3SZJ3_9ACTN</name>
<keyword evidence="4" id="KW-0378">Hydrolase</keyword>
<evidence type="ECO:0000313" key="5">
    <source>
        <dbReference type="Proteomes" id="UP001556631"/>
    </source>
</evidence>
<dbReference type="PANTHER" id="PTHR42796:SF4">
    <property type="entry name" value="FUMARYLACETOACETATE HYDROLASE DOMAIN-CONTAINING PROTEIN 2A"/>
    <property type="match status" value="1"/>
</dbReference>
<dbReference type="Proteomes" id="UP001556631">
    <property type="component" value="Unassembled WGS sequence"/>
</dbReference>
<protein>
    <submittedName>
        <fullName evidence="4">Fumarylacetoacetate hydrolase family protein</fullName>
    </submittedName>
</protein>
<dbReference type="EMBL" id="JBFPJR010000019">
    <property type="protein sequence ID" value="MEX0428360.1"/>
    <property type="molecule type" value="Genomic_DNA"/>
</dbReference>
<comment type="caution">
    <text evidence="4">The sequence shown here is derived from an EMBL/GenBank/DDBJ whole genome shotgun (WGS) entry which is preliminary data.</text>
</comment>
<feature type="domain" description="Fumarylacetoacetase-like C-terminal" evidence="3">
    <location>
        <begin position="80"/>
        <end position="313"/>
    </location>
</feature>